<dbReference type="EMBL" id="REGN01000619">
    <property type="protein sequence ID" value="RNA40632.1"/>
    <property type="molecule type" value="Genomic_DNA"/>
</dbReference>
<sequence>MFVFFPRYSNRVADFKVLIDDYVLSDHFPILAYISVEHATPSSRQHNSSTENIEEKEYRQEDCSKTLDALR</sequence>
<evidence type="ECO:0008006" key="4">
    <source>
        <dbReference type="Google" id="ProtNLM"/>
    </source>
</evidence>
<feature type="compositionally biased region" description="Polar residues" evidence="1">
    <location>
        <begin position="40"/>
        <end position="51"/>
    </location>
</feature>
<protein>
    <recommendedName>
        <fullName evidence="4">RNA-directed DNA polymerase from mobile element jockey-like</fullName>
    </recommendedName>
</protein>
<proteinExistence type="predicted"/>
<accession>A0A3M7SY28</accession>
<reference evidence="2 3" key="1">
    <citation type="journal article" date="2018" name="Sci. Rep.">
        <title>Genomic signatures of local adaptation to the degree of environmental predictability in rotifers.</title>
        <authorList>
            <person name="Franch-Gras L."/>
            <person name="Hahn C."/>
            <person name="Garcia-Roger E.M."/>
            <person name="Carmona M.J."/>
            <person name="Serra M."/>
            <person name="Gomez A."/>
        </authorList>
    </citation>
    <scope>NUCLEOTIDE SEQUENCE [LARGE SCALE GENOMIC DNA]</scope>
    <source>
        <strain evidence="2">HYR1</strain>
    </source>
</reference>
<dbReference type="Proteomes" id="UP000276133">
    <property type="component" value="Unassembled WGS sequence"/>
</dbReference>
<feature type="compositionally biased region" description="Basic and acidic residues" evidence="1">
    <location>
        <begin position="53"/>
        <end position="71"/>
    </location>
</feature>
<gene>
    <name evidence="2" type="ORF">BpHYR1_031827</name>
</gene>
<feature type="region of interest" description="Disordered" evidence="1">
    <location>
        <begin position="40"/>
        <end position="71"/>
    </location>
</feature>
<comment type="caution">
    <text evidence="2">The sequence shown here is derived from an EMBL/GenBank/DDBJ whole genome shotgun (WGS) entry which is preliminary data.</text>
</comment>
<name>A0A3M7SY28_BRAPC</name>
<evidence type="ECO:0000313" key="3">
    <source>
        <dbReference type="Proteomes" id="UP000276133"/>
    </source>
</evidence>
<organism evidence="2 3">
    <name type="scientific">Brachionus plicatilis</name>
    <name type="common">Marine rotifer</name>
    <name type="synonym">Brachionus muelleri</name>
    <dbReference type="NCBI Taxonomy" id="10195"/>
    <lineage>
        <taxon>Eukaryota</taxon>
        <taxon>Metazoa</taxon>
        <taxon>Spiralia</taxon>
        <taxon>Gnathifera</taxon>
        <taxon>Rotifera</taxon>
        <taxon>Eurotatoria</taxon>
        <taxon>Monogononta</taxon>
        <taxon>Pseudotrocha</taxon>
        <taxon>Ploima</taxon>
        <taxon>Brachionidae</taxon>
        <taxon>Brachionus</taxon>
    </lineage>
</organism>
<dbReference type="AlphaFoldDB" id="A0A3M7SY28"/>
<evidence type="ECO:0000256" key="1">
    <source>
        <dbReference type="SAM" id="MobiDB-lite"/>
    </source>
</evidence>
<keyword evidence="3" id="KW-1185">Reference proteome</keyword>
<evidence type="ECO:0000313" key="2">
    <source>
        <dbReference type="EMBL" id="RNA40632.1"/>
    </source>
</evidence>